<name>A0A1B1BML9_9MICO</name>
<reference evidence="1 2" key="1">
    <citation type="submission" date="2016-06" db="EMBL/GenBank/DDBJ databases">
        <title>Genome sequencing of Cryobacterium arcticum PAMC 27867.</title>
        <authorList>
            <person name="Lee J."/>
            <person name="Kim O.-S."/>
        </authorList>
    </citation>
    <scope>NUCLEOTIDE SEQUENCE [LARGE SCALE GENOMIC DNA]</scope>
    <source>
        <strain evidence="1 2">PAMC 27867</strain>
    </source>
</reference>
<keyword evidence="2" id="KW-1185">Reference proteome</keyword>
<evidence type="ECO:0000313" key="1">
    <source>
        <dbReference type="EMBL" id="ANP73603.1"/>
    </source>
</evidence>
<dbReference type="AlphaFoldDB" id="A0A1B1BML9"/>
<evidence type="ECO:0000313" key="2">
    <source>
        <dbReference type="Proteomes" id="UP000092582"/>
    </source>
</evidence>
<dbReference type="EMBL" id="CP016282">
    <property type="protein sequence ID" value="ANP73603.1"/>
    <property type="molecule type" value="Genomic_DNA"/>
</dbReference>
<gene>
    <name evidence="1" type="ORF">PA27867_2662</name>
</gene>
<dbReference type="OrthoDB" id="7062541at2"/>
<sequence length="137" mass="14775">MTDIGATGRIQPESTEHAMLRALGERLGVALESRTLTVPGGLRVEVEGIDPAASVLVQLVANTGTPKSSHRNKAIADMLKLVWLRGVLPTRPRLVICISEPLARFFTPASWPSAAAADMHVDVYIFRPGAPLELLTR</sequence>
<organism evidence="1 2">
    <name type="scientific">Cryobacterium arcticum</name>
    <dbReference type="NCBI Taxonomy" id="670052"/>
    <lineage>
        <taxon>Bacteria</taxon>
        <taxon>Bacillati</taxon>
        <taxon>Actinomycetota</taxon>
        <taxon>Actinomycetes</taxon>
        <taxon>Micrococcales</taxon>
        <taxon>Microbacteriaceae</taxon>
        <taxon>Cryobacterium</taxon>
    </lineage>
</organism>
<proteinExistence type="predicted"/>
<accession>A0A1B1BML9</accession>
<dbReference type="Proteomes" id="UP000092582">
    <property type="component" value="Chromosome 1"/>
</dbReference>
<dbReference type="RefSeq" id="WP_066597136.1">
    <property type="nucleotide sequence ID" value="NZ_CP016282.1"/>
</dbReference>
<dbReference type="KEGG" id="cart:PA27867_2662"/>
<protein>
    <submittedName>
        <fullName evidence="1">Uncharacterized protein</fullName>
    </submittedName>
</protein>